<dbReference type="PANTHER" id="PTHR46704:SF9">
    <property type="entry name" value="BHLH DOMAIN-CONTAINING PROTEIN"/>
    <property type="match status" value="1"/>
</dbReference>
<proteinExistence type="predicted"/>
<protein>
    <submittedName>
        <fullName evidence="1">Uncharacterized protein</fullName>
    </submittedName>
</protein>
<gene>
    <name evidence="1" type="ORF">ElyMa_004474500</name>
</gene>
<evidence type="ECO:0000313" key="1">
    <source>
        <dbReference type="EMBL" id="GFR97306.1"/>
    </source>
</evidence>
<accession>A0AAV4HJI4</accession>
<dbReference type="EMBL" id="BMAT01009034">
    <property type="protein sequence ID" value="GFR97306.1"/>
    <property type="molecule type" value="Genomic_DNA"/>
</dbReference>
<comment type="caution">
    <text evidence="1">The sequence shown here is derived from an EMBL/GenBank/DDBJ whole genome shotgun (WGS) entry which is preliminary data.</text>
</comment>
<evidence type="ECO:0000313" key="2">
    <source>
        <dbReference type="Proteomes" id="UP000762676"/>
    </source>
</evidence>
<name>A0AAV4HJI4_9GAST</name>
<keyword evidence="2" id="KW-1185">Reference proteome</keyword>
<dbReference type="PANTHER" id="PTHR46704">
    <property type="entry name" value="CXC DOMAIN-CONTAINING PROTEIN-RELATED"/>
    <property type="match status" value="1"/>
</dbReference>
<reference evidence="1 2" key="1">
    <citation type="journal article" date="2021" name="Elife">
        <title>Chloroplast acquisition without the gene transfer in kleptoplastic sea slugs, Plakobranchus ocellatus.</title>
        <authorList>
            <person name="Maeda T."/>
            <person name="Takahashi S."/>
            <person name="Yoshida T."/>
            <person name="Shimamura S."/>
            <person name="Takaki Y."/>
            <person name="Nagai Y."/>
            <person name="Toyoda A."/>
            <person name="Suzuki Y."/>
            <person name="Arimoto A."/>
            <person name="Ishii H."/>
            <person name="Satoh N."/>
            <person name="Nishiyama T."/>
            <person name="Hasebe M."/>
            <person name="Maruyama T."/>
            <person name="Minagawa J."/>
            <person name="Obokata J."/>
            <person name="Shigenobu S."/>
        </authorList>
    </citation>
    <scope>NUCLEOTIDE SEQUENCE [LARGE SCALE GENOMIC DNA]</scope>
</reference>
<dbReference type="Proteomes" id="UP000762676">
    <property type="component" value="Unassembled WGS sequence"/>
</dbReference>
<organism evidence="1 2">
    <name type="scientific">Elysia marginata</name>
    <dbReference type="NCBI Taxonomy" id="1093978"/>
    <lineage>
        <taxon>Eukaryota</taxon>
        <taxon>Metazoa</taxon>
        <taxon>Spiralia</taxon>
        <taxon>Lophotrochozoa</taxon>
        <taxon>Mollusca</taxon>
        <taxon>Gastropoda</taxon>
        <taxon>Heterobranchia</taxon>
        <taxon>Euthyneura</taxon>
        <taxon>Panpulmonata</taxon>
        <taxon>Sacoglossa</taxon>
        <taxon>Placobranchoidea</taxon>
        <taxon>Plakobranchidae</taxon>
        <taxon>Elysia</taxon>
    </lineage>
</organism>
<sequence>MTEQLSAHTIELSEAVSVFLVGMSKVFGKAVEDQFEDGLASLASGRKVQEDVADDLLSVERKGKELFESFVKNRLKKKTEGFHKPLQRNKTKTFSSLKKATTLKKDKNVVKVKAQRNLFGQLLVLSQEDNIDLQKVLQYPLTPTQWSLATPDGWLLKTNKATLLRKLTLENSLKFDDYAKNRNTAYIVDGNALMQSFSTIPNTFGEIAESTFSSLPQTACVHFVTDTYKEDSIKNCERLRRGSSVKNVYLLRGLSTTVPEHWKYFLCCNENKRSLIRFLLNEWESDKYATKLVNKKVFFVCEERCTLLCSDSDEFTVSTPIPYLYSSQEETDTRIILHGQYASRQPNCDTIVIRSQDIDVFLLLLAFSESIGKILTFDTGCVN</sequence>
<dbReference type="AlphaFoldDB" id="A0AAV4HJI4"/>